<evidence type="ECO:0000313" key="3">
    <source>
        <dbReference type="Proteomes" id="UP001448207"/>
    </source>
</evidence>
<dbReference type="Proteomes" id="UP001448207">
    <property type="component" value="Unassembled WGS sequence"/>
</dbReference>
<protein>
    <submittedName>
        <fullName evidence="2">Uncharacterized protein</fullName>
    </submittedName>
</protein>
<proteinExistence type="predicted"/>
<accession>A0ABR3AIP1</accession>
<keyword evidence="3" id="KW-1185">Reference proteome</keyword>
<dbReference type="EMBL" id="JBCLYO010000042">
    <property type="protein sequence ID" value="KAL0074442.1"/>
    <property type="molecule type" value="Genomic_DNA"/>
</dbReference>
<evidence type="ECO:0000256" key="1">
    <source>
        <dbReference type="SAM" id="MobiDB-lite"/>
    </source>
</evidence>
<feature type="region of interest" description="Disordered" evidence="1">
    <location>
        <begin position="73"/>
        <end position="95"/>
    </location>
</feature>
<organism evidence="2 3">
    <name type="scientific">Phycomyces blakesleeanus</name>
    <dbReference type="NCBI Taxonomy" id="4837"/>
    <lineage>
        <taxon>Eukaryota</taxon>
        <taxon>Fungi</taxon>
        <taxon>Fungi incertae sedis</taxon>
        <taxon>Mucoromycota</taxon>
        <taxon>Mucoromycotina</taxon>
        <taxon>Mucoromycetes</taxon>
        <taxon>Mucorales</taxon>
        <taxon>Phycomycetaceae</taxon>
        <taxon>Phycomyces</taxon>
    </lineage>
</organism>
<dbReference type="Pfam" id="PF12855">
    <property type="entry name" value="Ecl1"/>
    <property type="match status" value="1"/>
</dbReference>
<comment type="caution">
    <text evidence="2">The sequence shown here is derived from an EMBL/GenBank/DDBJ whole genome shotgun (WGS) entry which is preliminary data.</text>
</comment>
<gene>
    <name evidence="2" type="ORF">J3Q64DRAFT_1704496</name>
</gene>
<evidence type="ECO:0000313" key="2">
    <source>
        <dbReference type="EMBL" id="KAL0074442.1"/>
    </source>
</evidence>
<sequence length="134" mass="15141">MTNRWQKLRKIKGKGRDYKVQEPSTSLYLTFPLTFSSALNLISHTTMDLSWCIICDCHCTEDNLYCSDNCRNKDTSQRTQNKSSSPAVPLSPPSSPLLEPFLSSFHSHRTKSVARSFGGYITPPGSPESVYFDR</sequence>
<dbReference type="InterPro" id="IPR024368">
    <property type="entry name" value="Ecl1/2/3"/>
</dbReference>
<name>A0ABR3AIP1_PHYBL</name>
<reference evidence="2 3" key="1">
    <citation type="submission" date="2024-04" db="EMBL/GenBank/DDBJ databases">
        <title>Symmetric and asymmetric DNA N6-adenine methylation regulates different biological responses in Mucorales.</title>
        <authorList>
            <consortium name="Lawrence Berkeley National Laboratory"/>
            <person name="Lax C."/>
            <person name="Mondo S.J."/>
            <person name="Osorio-Concepcion M."/>
            <person name="Muszewska A."/>
            <person name="Corrochano-Luque M."/>
            <person name="Gutierrez G."/>
            <person name="Riley R."/>
            <person name="Lipzen A."/>
            <person name="Guo J."/>
            <person name="Hundley H."/>
            <person name="Amirebrahimi M."/>
            <person name="Ng V."/>
            <person name="Lorenzo-Gutierrez D."/>
            <person name="Binder U."/>
            <person name="Yang J."/>
            <person name="Song Y."/>
            <person name="Canovas D."/>
            <person name="Navarro E."/>
            <person name="Freitag M."/>
            <person name="Gabaldon T."/>
            <person name="Grigoriev I.V."/>
            <person name="Corrochano L.M."/>
            <person name="Nicolas F.E."/>
            <person name="Garre V."/>
        </authorList>
    </citation>
    <scope>NUCLEOTIDE SEQUENCE [LARGE SCALE GENOMIC DNA]</scope>
    <source>
        <strain evidence="2 3">L51</strain>
    </source>
</reference>